<gene>
    <name evidence="1" type="ORF">Pan44_05900</name>
</gene>
<reference evidence="1 2" key="1">
    <citation type="submission" date="2019-02" db="EMBL/GenBank/DDBJ databases">
        <title>Deep-cultivation of Planctomycetes and their phenomic and genomic characterization uncovers novel biology.</title>
        <authorList>
            <person name="Wiegand S."/>
            <person name="Jogler M."/>
            <person name="Boedeker C."/>
            <person name="Pinto D."/>
            <person name="Vollmers J."/>
            <person name="Rivas-Marin E."/>
            <person name="Kohn T."/>
            <person name="Peeters S.H."/>
            <person name="Heuer A."/>
            <person name="Rast P."/>
            <person name="Oberbeckmann S."/>
            <person name="Bunk B."/>
            <person name="Jeske O."/>
            <person name="Meyerdierks A."/>
            <person name="Storesund J.E."/>
            <person name="Kallscheuer N."/>
            <person name="Luecker S."/>
            <person name="Lage O.M."/>
            <person name="Pohl T."/>
            <person name="Merkel B.J."/>
            <person name="Hornburger P."/>
            <person name="Mueller R.-W."/>
            <person name="Bruemmer F."/>
            <person name="Labrenz M."/>
            <person name="Spormann A.M."/>
            <person name="Op den Camp H."/>
            <person name="Overmann J."/>
            <person name="Amann R."/>
            <person name="Jetten M.S.M."/>
            <person name="Mascher T."/>
            <person name="Medema M.H."/>
            <person name="Devos D.P."/>
            <person name="Kaster A.-K."/>
            <person name="Ovreas L."/>
            <person name="Rohde M."/>
            <person name="Galperin M.Y."/>
            <person name="Jogler C."/>
        </authorList>
    </citation>
    <scope>NUCLEOTIDE SEQUENCE [LARGE SCALE GENOMIC DNA]</scope>
    <source>
        <strain evidence="1 2">Pan44</strain>
    </source>
</reference>
<dbReference type="EMBL" id="CP036271">
    <property type="protein sequence ID" value="QDT52578.1"/>
    <property type="molecule type" value="Genomic_DNA"/>
</dbReference>
<dbReference type="Proteomes" id="UP000315700">
    <property type="component" value="Chromosome"/>
</dbReference>
<accession>A0A517S8Y0</accession>
<evidence type="ECO:0000313" key="2">
    <source>
        <dbReference type="Proteomes" id="UP000315700"/>
    </source>
</evidence>
<organism evidence="1 2">
    <name type="scientific">Caulifigura coniformis</name>
    <dbReference type="NCBI Taxonomy" id="2527983"/>
    <lineage>
        <taxon>Bacteria</taxon>
        <taxon>Pseudomonadati</taxon>
        <taxon>Planctomycetota</taxon>
        <taxon>Planctomycetia</taxon>
        <taxon>Planctomycetales</taxon>
        <taxon>Planctomycetaceae</taxon>
        <taxon>Caulifigura</taxon>
    </lineage>
</organism>
<keyword evidence="2" id="KW-1185">Reference proteome</keyword>
<dbReference type="InParanoid" id="A0A517S8Y0"/>
<name>A0A517S8Y0_9PLAN</name>
<evidence type="ECO:0000313" key="1">
    <source>
        <dbReference type="EMBL" id="QDT52578.1"/>
    </source>
</evidence>
<sequence>MAEVGPFSATDVRRFKESEEDTYACDAAFLPFLPWTFQRCPRCRVPQSTPRSRSPLCIPMLVAVGKLRLSARMSSPPLSRKGLRAVAVDAAPITIGGQQRPGGRSRDCLSHPG</sequence>
<dbReference type="KEGG" id="ccos:Pan44_05900"/>
<protein>
    <submittedName>
        <fullName evidence="1">Uncharacterized protein</fullName>
    </submittedName>
</protein>
<dbReference type="AlphaFoldDB" id="A0A517S8Y0"/>
<proteinExistence type="predicted"/>